<dbReference type="PANTHER" id="PTHR30474">
    <property type="entry name" value="CELL CYCLE PROTEIN"/>
    <property type="match status" value="1"/>
</dbReference>
<dbReference type="GO" id="GO:0051301">
    <property type="term" value="P:cell division"/>
    <property type="evidence" value="ECO:0007669"/>
    <property type="project" value="UniProtKB-KW"/>
</dbReference>
<keyword evidence="7" id="KW-0131">Cell cycle</keyword>
<feature type="transmembrane region" description="Helical" evidence="6">
    <location>
        <begin position="371"/>
        <end position="393"/>
    </location>
</feature>
<keyword evidence="4 6" id="KW-1133">Transmembrane helix</keyword>
<feature type="transmembrane region" description="Helical" evidence="6">
    <location>
        <begin position="80"/>
        <end position="96"/>
    </location>
</feature>
<protein>
    <submittedName>
        <fullName evidence="7">Cell division protein FtsW</fullName>
    </submittedName>
</protein>
<evidence type="ECO:0000256" key="6">
    <source>
        <dbReference type="SAM" id="Phobius"/>
    </source>
</evidence>
<dbReference type="InterPro" id="IPR018365">
    <property type="entry name" value="Cell_cycle_FtsW-rel_CS"/>
</dbReference>
<dbReference type="Pfam" id="PF01098">
    <property type="entry name" value="FTSW_RODA_SPOVE"/>
    <property type="match status" value="1"/>
</dbReference>
<dbReference type="PROSITE" id="PS00428">
    <property type="entry name" value="FTSW_RODA_SPOVE"/>
    <property type="match status" value="1"/>
</dbReference>
<evidence type="ECO:0000256" key="3">
    <source>
        <dbReference type="ARBA" id="ARBA00022960"/>
    </source>
</evidence>
<keyword evidence="7" id="KW-0132">Cell division</keyword>
<organism evidence="7 8">
    <name type="scientific">Turicibacter faecis</name>
    <dbReference type="NCBI Taxonomy" id="2963365"/>
    <lineage>
        <taxon>Bacteria</taxon>
        <taxon>Bacillati</taxon>
        <taxon>Bacillota</taxon>
        <taxon>Erysipelotrichia</taxon>
        <taxon>Erysipelotrichales</taxon>
        <taxon>Turicibacteraceae</taxon>
        <taxon>Turicibacter</taxon>
    </lineage>
</organism>
<proteinExistence type="predicted"/>
<feature type="transmembrane region" description="Helical" evidence="6">
    <location>
        <begin position="295"/>
        <end position="321"/>
    </location>
</feature>
<keyword evidence="3" id="KW-0133">Cell shape</keyword>
<evidence type="ECO:0000256" key="4">
    <source>
        <dbReference type="ARBA" id="ARBA00022989"/>
    </source>
</evidence>
<feature type="transmembrane region" description="Helical" evidence="6">
    <location>
        <begin position="125"/>
        <end position="143"/>
    </location>
</feature>
<keyword evidence="2 6" id="KW-0812">Transmembrane</keyword>
<dbReference type="InterPro" id="IPR001182">
    <property type="entry name" value="FtsW/RodA"/>
</dbReference>
<gene>
    <name evidence="7" type="ORF">T23_14290</name>
</gene>
<keyword evidence="8" id="KW-1185">Reference proteome</keyword>
<feature type="transmembrane region" description="Helical" evidence="6">
    <location>
        <begin position="54"/>
        <end position="73"/>
    </location>
</feature>
<evidence type="ECO:0000256" key="5">
    <source>
        <dbReference type="ARBA" id="ARBA00023136"/>
    </source>
</evidence>
<name>A0ABM8IJB4_9FIRM</name>
<feature type="transmembrane region" description="Helical" evidence="6">
    <location>
        <begin position="208"/>
        <end position="229"/>
    </location>
</feature>
<feature type="transmembrane region" description="Helical" evidence="6">
    <location>
        <begin position="163"/>
        <end position="180"/>
    </location>
</feature>
<reference evidence="7" key="1">
    <citation type="journal article" date="2024" name="Int. J. Syst. Evol. Microbiol.">
        <title>Turicibacter faecis sp. nov., isolated from faeces of heart failure mouse model.</title>
        <authorList>
            <person name="Imamura Y."/>
            <person name="Motooka D."/>
            <person name="Nakajima Y."/>
            <person name="Ito S."/>
            <person name="Kitakaze M."/>
            <person name="Iida T."/>
            <person name="Nakamura S."/>
        </authorList>
    </citation>
    <scope>NUCLEOTIDE SEQUENCE</scope>
    <source>
        <strain evidence="7">TC023</strain>
    </source>
</reference>
<dbReference type="EMBL" id="AP028127">
    <property type="protein sequence ID" value="BEH91327.1"/>
    <property type="molecule type" value="Genomic_DNA"/>
</dbReference>
<dbReference type="Proteomes" id="UP001432099">
    <property type="component" value="Chromosome"/>
</dbReference>
<feature type="transmembrane region" description="Helical" evidence="6">
    <location>
        <begin position="12"/>
        <end position="34"/>
    </location>
</feature>
<evidence type="ECO:0000256" key="1">
    <source>
        <dbReference type="ARBA" id="ARBA00004141"/>
    </source>
</evidence>
<comment type="subcellular location">
    <subcellularLocation>
        <location evidence="1">Membrane</location>
        <topology evidence="1">Multi-pass membrane protein</topology>
    </subcellularLocation>
</comment>
<accession>A0ABM8IJB4</accession>
<feature type="transmembrane region" description="Helical" evidence="6">
    <location>
        <begin position="186"/>
        <end position="203"/>
    </location>
</feature>
<sequence>MRNILNKFKVLFYNPIIVYLILIIGIGVVAIQSASPLFKINYAATHDNNAFKQLLFIGIGAVIAVFIIIIGIERIRALRWWIYGFWMIPLLGLFAYKKLHLPIPFVKDLNGAVSWYELPGGLGTIQPSEFMKIGLVLVVADIIQRHNERYPHIRRTFKTDLNLLMKIMAAILPPSILIFIQPDSGVTMIILFFIAIMIFSSGIQWRYILTVGGIVIVLMATFILLVGVFPEFLTGTLGIDAYKLSRFFGWFDPFGTMDKDGMQLAKGLLAIGSGNLIGNGFQSAHVYFPEAHTDFIFAVIGMDFGLIGTLITITLCGLFDYEILNTATLNRGHYNSYVCIGIFGMLFFQQIQNIGMTIGLLPITGITLPFISYGGSSSLSYMILFGIVLASYIEGIKIKHNEVDYHERTLYLKTKAYIKDNVKFDD</sequence>
<evidence type="ECO:0000313" key="7">
    <source>
        <dbReference type="EMBL" id="BEH91327.1"/>
    </source>
</evidence>
<evidence type="ECO:0000256" key="2">
    <source>
        <dbReference type="ARBA" id="ARBA00022692"/>
    </source>
</evidence>
<dbReference type="PANTHER" id="PTHR30474:SF1">
    <property type="entry name" value="PEPTIDOGLYCAN GLYCOSYLTRANSFERASE MRDB"/>
    <property type="match status" value="1"/>
</dbReference>
<evidence type="ECO:0000313" key="8">
    <source>
        <dbReference type="Proteomes" id="UP001432099"/>
    </source>
</evidence>
<keyword evidence="5 6" id="KW-0472">Membrane</keyword>
<dbReference type="RefSeq" id="WP_262950255.1">
    <property type="nucleotide sequence ID" value="NZ_AP028127.1"/>
</dbReference>
<feature type="transmembrane region" description="Helical" evidence="6">
    <location>
        <begin position="333"/>
        <end position="351"/>
    </location>
</feature>